<dbReference type="EMBL" id="CAXKWB010021879">
    <property type="protein sequence ID" value="CAL4123817.1"/>
    <property type="molecule type" value="Genomic_DNA"/>
</dbReference>
<name>A0AAV2RJA2_MEGNR</name>
<dbReference type="GO" id="GO:0016491">
    <property type="term" value="F:oxidoreductase activity"/>
    <property type="evidence" value="ECO:0007669"/>
    <property type="project" value="UniProtKB-KW"/>
</dbReference>
<dbReference type="InterPro" id="IPR036291">
    <property type="entry name" value="NAD(P)-bd_dom_sf"/>
</dbReference>
<dbReference type="Proteomes" id="UP001497623">
    <property type="component" value="Unassembled WGS sequence"/>
</dbReference>
<dbReference type="PANTHER" id="PTHR42813:SF4">
    <property type="entry name" value="NADP-DEPENDENT ISOPROPANOL DEHYDROGENASE"/>
    <property type="match status" value="1"/>
</dbReference>
<dbReference type="Gene3D" id="3.40.50.720">
    <property type="entry name" value="NAD(P)-binding Rossmann-like Domain"/>
    <property type="match status" value="1"/>
</dbReference>
<evidence type="ECO:0000313" key="9">
    <source>
        <dbReference type="EMBL" id="CAL4123817.1"/>
    </source>
</evidence>
<evidence type="ECO:0000259" key="8">
    <source>
        <dbReference type="Pfam" id="PF08240"/>
    </source>
</evidence>
<gene>
    <name evidence="9" type="ORF">MNOR_LOCUS24130</name>
</gene>
<protein>
    <recommendedName>
        <fullName evidence="11">Alcohol dehydrogenase</fullName>
    </recommendedName>
</protein>
<keyword evidence="5" id="KW-0560">Oxidoreductase</keyword>
<feature type="domain" description="Alcohol dehydrogenase-like C-terminal" evidence="7">
    <location>
        <begin position="198"/>
        <end position="318"/>
    </location>
</feature>
<dbReference type="Pfam" id="PF00107">
    <property type="entry name" value="ADH_zinc_N"/>
    <property type="match status" value="1"/>
</dbReference>
<evidence type="ECO:0000256" key="4">
    <source>
        <dbReference type="ARBA" id="ARBA00022833"/>
    </source>
</evidence>
<feature type="domain" description="Alcohol dehydrogenase-like N-terminal" evidence="8">
    <location>
        <begin position="42"/>
        <end position="153"/>
    </location>
</feature>
<reference evidence="9 10" key="1">
    <citation type="submission" date="2024-05" db="EMBL/GenBank/DDBJ databases">
        <authorList>
            <person name="Wallberg A."/>
        </authorList>
    </citation>
    <scope>NUCLEOTIDE SEQUENCE [LARGE SCALE GENOMIC DNA]</scope>
</reference>
<dbReference type="InterPro" id="IPR013154">
    <property type="entry name" value="ADH-like_N"/>
</dbReference>
<evidence type="ECO:0008006" key="11">
    <source>
        <dbReference type="Google" id="ProtNLM"/>
    </source>
</evidence>
<evidence type="ECO:0000256" key="6">
    <source>
        <dbReference type="RuleBase" id="RU361277"/>
    </source>
</evidence>
<keyword evidence="4 6" id="KW-0862">Zinc</keyword>
<comment type="caution">
    <text evidence="9">The sequence shown here is derived from an EMBL/GenBank/DDBJ whole genome shotgun (WGS) entry which is preliminary data.</text>
</comment>
<dbReference type="InterPro" id="IPR002328">
    <property type="entry name" value="ADH_Zn_CS"/>
</dbReference>
<accession>A0AAV2RJA2</accession>
<dbReference type="SUPFAM" id="SSF50129">
    <property type="entry name" value="GroES-like"/>
    <property type="match status" value="1"/>
</dbReference>
<dbReference type="Gene3D" id="3.90.180.10">
    <property type="entry name" value="Medium-chain alcohol dehydrogenases, catalytic domain"/>
    <property type="match status" value="1"/>
</dbReference>
<comment type="similarity">
    <text evidence="2 6">Belongs to the zinc-containing alcohol dehydrogenase family.</text>
</comment>
<proteinExistence type="inferred from homology"/>
<evidence type="ECO:0000259" key="7">
    <source>
        <dbReference type="Pfam" id="PF00107"/>
    </source>
</evidence>
<keyword evidence="10" id="KW-1185">Reference proteome</keyword>
<evidence type="ECO:0000256" key="5">
    <source>
        <dbReference type="ARBA" id="ARBA00023002"/>
    </source>
</evidence>
<evidence type="ECO:0000256" key="1">
    <source>
        <dbReference type="ARBA" id="ARBA00001947"/>
    </source>
</evidence>
<dbReference type="PANTHER" id="PTHR42813">
    <property type="entry name" value="ZINC-TYPE ALCOHOL DEHYDROGENASE-LIKE"/>
    <property type="match status" value="1"/>
</dbReference>
<dbReference type="AlphaFoldDB" id="A0AAV2RJA2"/>
<feature type="non-terminal residue" evidence="9">
    <location>
        <position position="1"/>
    </location>
</feature>
<evidence type="ECO:0000256" key="2">
    <source>
        <dbReference type="ARBA" id="ARBA00008072"/>
    </source>
</evidence>
<dbReference type="InterPro" id="IPR013149">
    <property type="entry name" value="ADH-like_C"/>
</dbReference>
<evidence type="ECO:0000313" key="10">
    <source>
        <dbReference type="Proteomes" id="UP001497623"/>
    </source>
</evidence>
<evidence type="ECO:0000256" key="3">
    <source>
        <dbReference type="ARBA" id="ARBA00022723"/>
    </source>
</evidence>
<keyword evidence="3 6" id="KW-0479">Metal-binding</keyword>
<organism evidence="9 10">
    <name type="scientific">Meganyctiphanes norvegica</name>
    <name type="common">Northern krill</name>
    <name type="synonym">Thysanopoda norvegica</name>
    <dbReference type="NCBI Taxonomy" id="48144"/>
    <lineage>
        <taxon>Eukaryota</taxon>
        <taxon>Metazoa</taxon>
        <taxon>Ecdysozoa</taxon>
        <taxon>Arthropoda</taxon>
        <taxon>Crustacea</taxon>
        <taxon>Multicrustacea</taxon>
        <taxon>Malacostraca</taxon>
        <taxon>Eumalacostraca</taxon>
        <taxon>Eucarida</taxon>
        <taxon>Euphausiacea</taxon>
        <taxon>Euphausiidae</taxon>
        <taxon>Meganyctiphanes</taxon>
    </lineage>
</organism>
<comment type="cofactor">
    <cofactor evidence="1 6">
        <name>Zn(2+)</name>
        <dbReference type="ChEBI" id="CHEBI:29105"/>
    </cofactor>
</comment>
<dbReference type="Pfam" id="PF08240">
    <property type="entry name" value="ADH_N"/>
    <property type="match status" value="1"/>
</dbReference>
<dbReference type="SUPFAM" id="SSF51735">
    <property type="entry name" value="NAD(P)-binding Rossmann-fold domains"/>
    <property type="match status" value="1"/>
</dbReference>
<sequence length="385" mass="42280">ILYSFTESQDKEILEPCKATLFTGVGQPAVYENLTRPKLKHEEDVIIKVIKTTICGTDLHILGGNVFTCKPGTRIGHEGIGVILEKGSKVTKHQVGERVICQCITTCGNCKNCDKEFYGHCDNGGWIIGNEIDGMQGEYVRIPFANNSCYTVPKHLYNTDVEDALVMCSDILPTGLEVGLLDGNIKKGMTIAIVGLGPVGMATMICAEIYEPKEIYFVDLNPYRLDVAESLGKMPGFANTKITKIVNTNDDAAEQILKHTDGNGVDLAVECIGIPKGWEICQEVAMVGGHIAMLGVHGKPGVINLERIWYKNFMITAGLVHGYTTQMLIDRIVEGTLPAHKLLSHSMKLSKVEEAYKLFKSGVNCLKILLVNDDEWDNNPHLKEG</sequence>
<dbReference type="GO" id="GO:0008270">
    <property type="term" value="F:zinc ion binding"/>
    <property type="evidence" value="ECO:0007669"/>
    <property type="project" value="InterPro"/>
</dbReference>
<dbReference type="InterPro" id="IPR011032">
    <property type="entry name" value="GroES-like_sf"/>
</dbReference>
<dbReference type="PROSITE" id="PS00059">
    <property type="entry name" value="ADH_ZINC"/>
    <property type="match status" value="1"/>
</dbReference>